<name>Q6Z489_ORYSJ</name>
<dbReference type="Pfam" id="PF03578">
    <property type="entry name" value="HGWP"/>
    <property type="match status" value="1"/>
</dbReference>
<reference evidence="2" key="2">
    <citation type="journal article" date="2008" name="Nucleic Acids Res.">
        <title>The rice annotation project database (RAP-DB): 2008 update.</title>
        <authorList>
            <consortium name="The rice annotation project (RAP)"/>
        </authorList>
    </citation>
    <scope>GENOME REANNOTATION</scope>
    <source>
        <strain evidence="2">cv. Nipponbare</strain>
    </source>
</reference>
<evidence type="ECO:0000313" key="1">
    <source>
        <dbReference type="EMBL" id="BAC83978.1"/>
    </source>
</evidence>
<dbReference type="Proteomes" id="UP000000763">
    <property type="component" value="Chromosome 7"/>
</dbReference>
<accession>Q6Z489</accession>
<protein>
    <submittedName>
        <fullName evidence="1">Uncharacterized protein</fullName>
    </submittedName>
</protein>
<reference evidence="2" key="1">
    <citation type="journal article" date="2005" name="Nature">
        <title>The map-based sequence of the rice genome.</title>
        <authorList>
            <consortium name="International rice genome sequencing project (IRGSP)"/>
            <person name="Matsumoto T."/>
            <person name="Wu J."/>
            <person name="Kanamori H."/>
            <person name="Katayose Y."/>
            <person name="Fujisawa M."/>
            <person name="Namiki N."/>
            <person name="Mizuno H."/>
            <person name="Yamamoto K."/>
            <person name="Antonio B.A."/>
            <person name="Baba T."/>
            <person name="Sakata K."/>
            <person name="Nagamura Y."/>
            <person name="Aoki H."/>
            <person name="Arikawa K."/>
            <person name="Arita K."/>
            <person name="Bito T."/>
            <person name="Chiden Y."/>
            <person name="Fujitsuka N."/>
            <person name="Fukunaka R."/>
            <person name="Hamada M."/>
            <person name="Harada C."/>
            <person name="Hayashi A."/>
            <person name="Hijishita S."/>
            <person name="Honda M."/>
            <person name="Hosokawa S."/>
            <person name="Ichikawa Y."/>
            <person name="Idonuma A."/>
            <person name="Iijima M."/>
            <person name="Ikeda M."/>
            <person name="Ikeno M."/>
            <person name="Ito K."/>
            <person name="Ito S."/>
            <person name="Ito T."/>
            <person name="Ito Y."/>
            <person name="Ito Y."/>
            <person name="Iwabuchi A."/>
            <person name="Kamiya K."/>
            <person name="Karasawa W."/>
            <person name="Kurita K."/>
            <person name="Katagiri S."/>
            <person name="Kikuta A."/>
            <person name="Kobayashi H."/>
            <person name="Kobayashi N."/>
            <person name="Machita K."/>
            <person name="Maehara T."/>
            <person name="Masukawa M."/>
            <person name="Mizubayashi T."/>
            <person name="Mukai Y."/>
            <person name="Nagasaki H."/>
            <person name="Nagata Y."/>
            <person name="Naito S."/>
            <person name="Nakashima M."/>
            <person name="Nakama Y."/>
            <person name="Nakamichi Y."/>
            <person name="Nakamura M."/>
            <person name="Meguro A."/>
            <person name="Negishi M."/>
            <person name="Ohta I."/>
            <person name="Ohta T."/>
            <person name="Okamoto M."/>
            <person name="Ono N."/>
            <person name="Saji S."/>
            <person name="Sakaguchi M."/>
            <person name="Sakai K."/>
            <person name="Shibata M."/>
            <person name="Shimokawa T."/>
            <person name="Song J."/>
            <person name="Takazaki Y."/>
            <person name="Terasawa K."/>
            <person name="Tsugane M."/>
            <person name="Tsuji K."/>
            <person name="Ueda S."/>
            <person name="Waki K."/>
            <person name="Yamagata H."/>
            <person name="Yamamoto M."/>
            <person name="Yamamoto S."/>
            <person name="Yamane H."/>
            <person name="Yoshiki S."/>
            <person name="Yoshihara R."/>
            <person name="Yukawa K."/>
            <person name="Zhong H."/>
            <person name="Yano M."/>
            <person name="Yuan Q."/>
            <person name="Ouyang S."/>
            <person name="Liu J."/>
            <person name="Jones K.M."/>
            <person name="Gansberger K."/>
            <person name="Moffat K."/>
            <person name="Hill J."/>
            <person name="Bera J."/>
            <person name="Fadrosh D."/>
            <person name="Jin S."/>
            <person name="Johri S."/>
            <person name="Kim M."/>
            <person name="Overton L."/>
            <person name="Reardon M."/>
            <person name="Tsitrin T."/>
            <person name="Vuong H."/>
            <person name="Weaver B."/>
            <person name="Ciecko A."/>
            <person name="Tallon L."/>
            <person name="Jackson J."/>
            <person name="Pai G."/>
            <person name="Aken S.V."/>
            <person name="Utterback T."/>
            <person name="Reidmuller S."/>
            <person name="Feldblyum T."/>
            <person name="Hsiao J."/>
            <person name="Zismann V."/>
            <person name="Iobst S."/>
            <person name="de Vazeille A.R."/>
            <person name="Buell C.R."/>
            <person name="Ying K."/>
            <person name="Li Y."/>
            <person name="Lu T."/>
            <person name="Huang Y."/>
            <person name="Zhao Q."/>
            <person name="Feng Q."/>
            <person name="Zhang L."/>
            <person name="Zhu J."/>
            <person name="Weng Q."/>
            <person name="Mu J."/>
            <person name="Lu Y."/>
            <person name="Fan D."/>
            <person name="Liu Y."/>
            <person name="Guan J."/>
            <person name="Zhang Y."/>
            <person name="Yu S."/>
            <person name="Liu X."/>
            <person name="Zhang Y."/>
            <person name="Hong G."/>
            <person name="Han B."/>
            <person name="Choisne N."/>
            <person name="Demange N."/>
            <person name="Orjeda G."/>
            <person name="Samain S."/>
            <person name="Cattolico L."/>
            <person name="Pelletier E."/>
            <person name="Couloux A."/>
            <person name="Segurens B."/>
            <person name="Wincker P."/>
            <person name="D'Hont A."/>
            <person name="Scarpelli C."/>
            <person name="Weissenbach J."/>
            <person name="Salanoubat M."/>
            <person name="Quetier F."/>
            <person name="Yu Y."/>
            <person name="Kim H.R."/>
            <person name="Rambo T."/>
            <person name="Currie J."/>
            <person name="Collura K."/>
            <person name="Luo M."/>
            <person name="Yang T."/>
            <person name="Ammiraju J.S.S."/>
            <person name="Engler F."/>
            <person name="Soderlund C."/>
            <person name="Wing R.A."/>
            <person name="Palmer L.E."/>
            <person name="de la Bastide M."/>
            <person name="Spiegel L."/>
            <person name="Nascimento L."/>
            <person name="Zutavern T."/>
            <person name="O'Shaughnessy A."/>
            <person name="Dike S."/>
            <person name="Dedhia N."/>
            <person name="Preston R."/>
            <person name="Balija V."/>
            <person name="McCombie W.R."/>
            <person name="Chow T."/>
            <person name="Chen H."/>
            <person name="Chung M."/>
            <person name="Chen C."/>
            <person name="Shaw J."/>
            <person name="Wu H."/>
            <person name="Hsiao K."/>
            <person name="Chao Y."/>
            <person name="Chu M."/>
            <person name="Cheng C."/>
            <person name="Hour A."/>
            <person name="Lee P."/>
            <person name="Lin S."/>
            <person name="Lin Y."/>
            <person name="Liou J."/>
            <person name="Liu S."/>
            <person name="Hsing Y."/>
            <person name="Raghuvanshi S."/>
            <person name="Mohanty A."/>
            <person name="Bharti A.K."/>
            <person name="Gaur A."/>
            <person name="Gupta V."/>
            <person name="Kumar D."/>
            <person name="Ravi V."/>
            <person name="Vij S."/>
            <person name="Kapur A."/>
            <person name="Khurana P."/>
            <person name="Khurana P."/>
            <person name="Khurana J.P."/>
            <person name="Tyagi A.K."/>
            <person name="Gaikwad K."/>
            <person name="Singh A."/>
            <person name="Dalal V."/>
            <person name="Srivastava S."/>
            <person name="Dixit A."/>
            <person name="Pal A.K."/>
            <person name="Ghazi I.A."/>
            <person name="Yadav M."/>
            <person name="Pandit A."/>
            <person name="Bhargava A."/>
            <person name="Sureshbabu K."/>
            <person name="Batra K."/>
            <person name="Sharma T.R."/>
            <person name="Mohapatra T."/>
            <person name="Singh N.K."/>
            <person name="Messing J."/>
            <person name="Nelson A.B."/>
            <person name="Fuks G."/>
            <person name="Kavchok S."/>
            <person name="Keizer G."/>
            <person name="Linton E."/>
            <person name="Llaca V."/>
            <person name="Song R."/>
            <person name="Tanyolac B."/>
            <person name="Young S."/>
            <person name="Ho-Il K."/>
            <person name="Hahn J.H."/>
            <person name="Sangsakoo G."/>
            <person name="Vanavichit A."/>
            <person name="de Mattos Luiz.A.T."/>
            <person name="Zimmer P.D."/>
            <person name="Malone G."/>
            <person name="Dellagostin O."/>
            <person name="de Oliveira A.C."/>
            <person name="Bevan M."/>
            <person name="Bancroft I."/>
            <person name="Minx P."/>
            <person name="Cordum H."/>
            <person name="Wilson R."/>
            <person name="Cheng Z."/>
            <person name="Jin W."/>
            <person name="Jiang J."/>
            <person name="Leong S.A."/>
            <person name="Iwama H."/>
            <person name="Gojobori T."/>
            <person name="Itoh T."/>
            <person name="Niimura Y."/>
            <person name="Fujii Y."/>
            <person name="Habara T."/>
            <person name="Sakai H."/>
            <person name="Sato Y."/>
            <person name="Wilson G."/>
            <person name="Kumar K."/>
            <person name="McCouch S."/>
            <person name="Juretic N."/>
            <person name="Hoen D."/>
            <person name="Wright S."/>
            <person name="Bruskiewich R."/>
            <person name="Bureau T."/>
            <person name="Miyao A."/>
            <person name="Hirochika H."/>
            <person name="Nishikawa T."/>
            <person name="Kadowaki K."/>
            <person name="Sugiura M."/>
            <person name="Burr B."/>
            <person name="Sasaki T."/>
        </authorList>
    </citation>
    <scope>NUCLEOTIDE SEQUENCE [LARGE SCALE GENOMIC DNA]</scope>
    <source>
        <strain evidence="2">cv. Nipponbare</strain>
    </source>
</reference>
<evidence type="ECO:0000313" key="2">
    <source>
        <dbReference type="Proteomes" id="UP000000763"/>
    </source>
</evidence>
<organism evidence="1 2">
    <name type="scientific">Oryza sativa subsp. japonica</name>
    <name type="common">Rice</name>
    <dbReference type="NCBI Taxonomy" id="39947"/>
    <lineage>
        <taxon>Eukaryota</taxon>
        <taxon>Viridiplantae</taxon>
        <taxon>Streptophyta</taxon>
        <taxon>Embryophyta</taxon>
        <taxon>Tracheophyta</taxon>
        <taxon>Spermatophyta</taxon>
        <taxon>Magnoliopsida</taxon>
        <taxon>Liliopsida</taxon>
        <taxon>Poales</taxon>
        <taxon>Poaceae</taxon>
        <taxon>BOP clade</taxon>
        <taxon>Oryzoideae</taxon>
        <taxon>Oryzeae</taxon>
        <taxon>Oryzinae</taxon>
        <taxon>Oryza</taxon>
        <taxon>Oryza sativa</taxon>
    </lineage>
</organism>
<dbReference type="InterPro" id="IPR005213">
    <property type="entry name" value="HGWP_repeat"/>
</dbReference>
<sequence>MVSSLSWLAYYAFTDGRLRLLHQLSRLSPTDYFVTMATKLCRYCWVPSSSLLVDLPAADWFPRLHGYVTSSPLIGVIVFTTTNIFVSFDGRLVNPF</sequence>
<dbReference type="EMBL" id="AP005186">
    <property type="protein sequence ID" value="BAC83978.1"/>
    <property type="molecule type" value="Genomic_DNA"/>
</dbReference>
<gene>
    <name evidence="1" type="primary">P0430F03.10</name>
</gene>
<proteinExistence type="predicted"/>
<dbReference type="AlphaFoldDB" id="Q6Z489"/>